<evidence type="ECO:0000313" key="2">
    <source>
        <dbReference type="EMBL" id="XDU61244.1"/>
    </source>
</evidence>
<dbReference type="RefSeq" id="WP_369714700.1">
    <property type="nucleotide sequence ID" value="NZ_CP165647.1"/>
</dbReference>
<dbReference type="EMBL" id="CP165647">
    <property type="protein sequence ID" value="XDU61244.1"/>
    <property type="molecule type" value="Genomic_DNA"/>
</dbReference>
<protein>
    <submittedName>
        <fullName evidence="2">Uncharacterized protein</fullName>
    </submittedName>
</protein>
<keyword evidence="1" id="KW-0732">Signal</keyword>
<dbReference type="KEGG" id="lala:AB8B28_06150"/>
<feature type="chain" id="PRO_5044304861" evidence="1">
    <location>
        <begin position="24"/>
        <end position="130"/>
    </location>
</feature>
<proteinExistence type="predicted"/>
<reference evidence="2" key="1">
    <citation type="submission" date="2024-07" db="EMBL/GenBank/DDBJ databases">
        <authorList>
            <person name="Li X.-J."/>
            <person name="Wang X."/>
        </authorList>
    </citation>
    <scope>NUCLEOTIDE SEQUENCE</scope>
    <source>
        <strain evidence="2">HSP-536</strain>
    </source>
</reference>
<evidence type="ECO:0000256" key="1">
    <source>
        <dbReference type="SAM" id="SignalP"/>
    </source>
</evidence>
<feature type="signal peptide" evidence="1">
    <location>
        <begin position="1"/>
        <end position="23"/>
    </location>
</feature>
<sequence>MLKKFKPLVLISVFLVVSSIGFSARTQATLEASYRQAQAAVNRELGKCLSEAYSLGARSVEDYIRRENNKYFSDISFISGGRVTVKLLPRSRDIDEETYEDLADFYRREAYIKCNKALSVLKDFRYIIGY</sequence>
<organism evidence="2">
    <name type="scientific">Leptotrichia alba</name>
    <dbReference type="NCBI Taxonomy" id="3239304"/>
    <lineage>
        <taxon>Bacteria</taxon>
        <taxon>Fusobacteriati</taxon>
        <taxon>Fusobacteriota</taxon>
        <taxon>Fusobacteriia</taxon>
        <taxon>Fusobacteriales</taxon>
        <taxon>Leptotrichiaceae</taxon>
        <taxon>Leptotrichia</taxon>
    </lineage>
</organism>
<name>A0AB39V1Q1_9FUSO</name>
<gene>
    <name evidence="2" type="ORF">AB8B28_06150</name>
</gene>
<accession>A0AB39V1Q1</accession>
<dbReference type="AlphaFoldDB" id="A0AB39V1Q1"/>